<evidence type="ECO:0000313" key="2">
    <source>
        <dbReference type="EMBL" id="MBC8544941.1"/>
    </source>
</evidence>
<feature type="transmembrane region" description="Helical" evidence="1">
    <location>
        <begin position="195"/>
        <end position="216"/>
    </location>
</feature>
<feature type="transmembrane region" description="Helical" evidence="1">
    <location>
        <begin position="12"/>
        <end position="34"/>
    </location>
</feature>
<dbReference type="AlphaFoldDB" id="A0A926I3A9"/>
<sequence>MFHKLVKHEFKATGRIILFLYLAAAVLSGVSLLLQKVANAIPLVSVAISLFSIILMIACPLVTYVIVIMRFYKSCYGDEGYLTQTLPVSGKQIYFSKLLVAFCWCLLSILLVFLLLFSLMSLLTGVAGGSDISLMHVFVEVFGKLPLATSTKVWFIAMMTVYILFSCANWLVQIYFCICAGNLRVFRSLGSAAPVLIYIMVYIAMQILMLAAMFLFPYGITLYGGHFHIIREMGLQSMLQGADPTSLSLGVFVLSPIAFAVMMYFGVRWLSRKVNLK</sequence>
<feature type="transmembrane region" description="Helical" evidence="1">
    <location>
        <begin position="40"/>
        <end position="67"/>
    </location>
</feature>
<feature type="transmembrane region" description="Helical" evidence="1">
    <location>
        <begin position="98"/>
        <end position="123"/>
    </location>
</feature>
<feature type="transmembrane region" description="Helical" evidence="1">
    <location>
        <begin position="247"/>
        <end position="267"/>
    </location>
</feature>
<protein>
    <submittedName>
        <fullName evidence="2">Uncharacterized protein</fullName>
    </submittedName>
</protein>
<feature type="transmembrane region" description="Helical" evidence="1">
    <location>
        <begin position="153"/>
        <end position="183"/>
    </location>
</feature>
<organism evidence="2 3">
    <name type="scientific">Bianquea renquensis</name>
    <dbReference type="NCBI Taxonomy" id="2763661"/>
    <lineage>
        <taxon>Bacteria</taxon>
        <taxon>Bacillati</taxon>
        <taxon>Bacillota</taxon>
        <taxon>Clostridia</taxon>
        <taxon>Eubacteriales</taxon>
        <taxon>Bianqueaceae</taxon>
        <taxon>Bianquea</taxon>
    </lineage>
</organism>
<accession>A0A926I3A9</accession>
<keyword evidence="3" id="KW-1185">Reference proteome</keyword>
<dbReference type="EMBL" id="JACRSQ010000037">
    <property type="protein sequence ID" value="MBC8544941.1"/>
    <property type="molecule type" value="Genomic_DNA"/>
</dbReference>
<keyword evidence="1" id="KW-0812">Transmembrane</keyword>
<gene>
    <name evidence="2" type="ORF">H8730_15460</name>
</gene>
<dbReference type="RefSeq" id="WP_249290117.1">
    <property type="nucleotide sequence ID" value="NZ_JACRSQ010000037.1"/>
</dbReference>
<proteinExistence type="predicted"/>
<keyword evidence="1" id="KW-1133">Transmembrane helix</keyword>
<evidence type="ECO:0000313" key="3">
    <source>
        <dbReference type="Proteomes" id="UP000657006"/>
    </source>
</evidence>
<comment type="caution">
    <text evidence="2">The sequence shown here is derived from an EMBL/GenBank/DDBJ whole genome shotgun (WGS) entry which is preliminary data.</text>
</comment>
<dbReference type="Proteomes" id="UP000657006">
    <property type="component" value="Unassembled WGS sequence"/>
</dbReference>
<keyword evidence="1" id="KW-0472">Membrane</keyword>
<reference evidence="2" key="1">
    <citation type="submission" date="2020-08" db="EMBL/GenBank/DDBJ databases">
        <title>Genome public.</title>
        <authorList>
            <person name="Liu C."/>
            <person name="Sun Q."/>
        </authorList>
    </citation>
    <scope>NUCLEOTIDE SEQUENCE</scope>
    <source>
        <strain evidence="2">NSJ-32</strain>
    </source>
</reference>
<name>A0A926I3A9_9FIRM</name>
<evidence type="ECO:0000256" key="1">
    <source>
        <dbReference type="SAM" id="Phobius"/>
    </source>
</evidence>